<protein>
    <recommendedName>
        <fullName evidence="10">Peptidase S11 D-alanyl-D-alanine carboxypeptidase A N-terminal domain-containing protein</fullName>
    </recommendedName>
</protein>
<keyword evidence="3" id="KW-0378">Hydrolase</keyword>
<organism evidence="11 12">
    <name type="scientific">Actinoallomurus vinaceus</name>
    <dbReference type="NCBI Taxonomy" id="1080074"/>
    <lineage>
        <taxon>Bacteria</taxon>
        <taxon>Bacillati</taxon>
        <taxon>Actinomycetota</taxon>
        <taxon>Actinomycetes</taxon>
        <taxon>Streptosporangiales</taxon>
        <taxon>Thermomonosporaceae</taxon>
        <taxon>Actinoallomurus</taxon>
    </lineage>
</organism>
<feature type="domain" description="Peptidase S11 D-alanyl-D-alanine carboxypeptidase A N-terminal" evidence="10">
    <location>
        <begin position="106"/>
        <end position="349"/>
    </location>
</feature>
<dbReference type="PRINTS" id="PR00725">
    <property type="entry name" value="DADACBPTASE1"/>
</dbReference>
<evidence type="ECO:0000256" key="9">
    <source>
        <dbReference type="SAM" id="Phobius"/>
    </source>
</evidence>
<accession>A0ABP8U525</accession>
<feature type="compositionally biased region" description="Basic and acidic residues" evidence="8">
    <location>
        <begin position="541"/>
        <end position="575"/>
    </location>
</feature>
<evidence type="ECO:0000256" key="8">
    <source>
        <dbReference type="SAM" id="MobiDB-lite"/>
    </source>
</evidence>
<evidence type="ECO:0000256" key="4">
    <source>
        <dbReference type="ARBA" id="ARBA00022960"/>
    </source>
</evidence>
<comment type="similarity">
    <text evidence="1 7">Belongs to the peptidase S11 family.</text>
</comment>
<dbReference type="SUPFAM" id="SSF56601">
    <property type="entry name" value="beta-lactamase/transpeptidase-like"/>
    <property type="match status" value="1"/>
</dbReference>
<dbReference type="PANTHER" id="PTHR21581">
    <property type="entry name" value="D-ALANYL-D-ALANINE CARBOXYPEPTIDASE"/>
    <property type="match status" value="1"/>
</dbReference>
<evidence type="ECO:0000256" key="6">
    <source>
        <dbReference type="ARBA" id="ARBA00023316"/>
    </source>
</evidence>
<keyword evidence="2" id="KW-0732">Signal</keyword>
<keyword evidence="12" id="KW-1185">Reference proteome</keyword>
<keyword evidence="5" id="KW-0573">Peptidoglycan synthesis</keyword>
<dbReference type="PANTHER" id="PTHR21581:SF33">
    <property type="entry name" value="D-ALANYL-D-ALANINE CARBOXYPEPTIDASE DACB"/>
    <property type="match status" value="1"/>
</dbReference>
<proteinExistence type="inferred from homology"/>
<evidence type="ECO:0000313" key="11">
    <source>
        <dbReference type="EMBL" id="GAA4621689.1"/>
    </source>
</evidence>
<feature type="compositionally biased region" description="Low complexity" evidence="8">
    <location>
        <begin position="451"/>
        <end position="462"/>
    </location>
</feature>
<dbReference type="InterPro" id="IPR018044">
    <property type="entry name" value="Peptidase_S11"/>
</dbReference>
<feature type="compositionally biased region" description="Basic and acidic residues" evidence="8">
    <location>
        <begin position="518"/>
        <end position="534"/>
    </location>
</feature>
<comment type="caution">
    <text evidence="11">The sequence shown here is derived from an EMBL/GenBank/DDBJ whole genome shotgun (WGS) entry which is preliminary data.</text>
</comment>
<name>A0ABP8U525_9ACTN</name>
<evidence type="ECO:0000256" key="3">
    <source>
        <dbReference type="ARBA" id="ARBA00022801"/>
    </source>
</evidence>
<dbReference type="Gene3D" id="3.40.710.10">
    <property type="entry name" value="DD-peptidase/beta-lactamase superfamily"/>
    <property type="match status" value="1"/>
</dbReference>
<keyword evidence="9" id="KW-0812">Transmembrane</keyword>
<keyword evidence="9" id="KW-1133">Transmembrane helix</keyword>
<evidence type="ECO:0000313" key="12">
    <source>
        <dbReference type="Proteomes" id="UP001501442"/>
    </source>
</evidence>
<dbReference type="Proteomes" id="UP001501442">
    <property type="component" value="Unassembled WGS sequence"/>
</dbReference>
<dbReference type="Pfam" id="PF00768">
    <property type="entry name" value="Peptidase_S11"/>
    <property type="match status" value="1"/>
</dbReference>
<sequence length="649" mass="68352">MDRAGPPPKFLASIGHSTIMNAARPIIKPEANRESFISRHYWGYTPCVVHVPVVYRWAAMRTLIAILTLSVGAVPLYATPAQADTVVGGPGLSGHGYLWDKSSGASAPPHIQASSYVIADLETGRILAAKDPHGHYRPASTLKTLTAITLIPRLDPAKEMKPSQNAVNASGSAVGMDTKWKYSVRDLFHGLLMQSGNDAAIALCEANGGLNPSIDQMNAEAHRIQALDTVARTPNGLDDDPPLTLAQQHSSAYDLALIMKQGLTQPDFRKYVGATLYDWPAPPDKKERAKGKKTGGYQIGTHDHLLIGSKPYRGMIGGKNGWTSHASGSFVGAATRNGHTIIISLMHAQSDFWDDARSLLDWGFDERAKAGSVGTLVDPIPPPQPKKTAPVAAKRPQIVHVSPAGGPDWRKFGLAGGGGAALLAIVVGLTIGVRRRRRAALVGAPPPPLPSGGHVRTFTPETAAPPDPDAPDTDEGADPGLPHPGDVKVAGAPRSSGGESSSAGQTAPNPVQPVDGRWASDRHREETADRRDDEAPAGWDDAERTVLDEDRNPGDAERTVREEEPAIGEAERTEVDAAFGAADAERTVQDGVSPVRAVAGDGGEAGVNPRGPFEPLDGPDTAPSRAVDGPDTAPSRAVDDDATEAGSRD</sequence>
<evidence type="ECO:0000256" key="1">
    <source>
        <dbReference type="ARBA" id="ARBA00007164"/>
    </source>
</evidence>
<dbReference type="EMBL" id="BAABHK010000001">
    <property type="protein sequence ID" value="GAA4621689.1"/>
    <property type="molecule type" value="Genomic_DNA"/>
</dbReference>
<feature type="region of interest" description="Disordered" evidence="8">
    <location>
        <begin position="441"/>
        <end position="649"/>
    </location>
</feature>
<evidence type="ECO:0000256" key="2">
    <source>
        <dbReference type="ARBA" id="ARBA00022729"/>
    </source>
</evidence>
<evidence type="ECO:0000256" key="7">
    <source>
        <dbReference type="RuleBase" id="RU004016"/>
    </source>
</evidence>
<dbReference type="InterPro" id="IPR012338">
    <property type="entry name" value="Beta-lactam/transpept-like"/>
</dbReference>
<dbReference type="InterPro" id="IPR001967">
    <property type="entry name" value="Peptidase_S11_N"/>
</dbReference>
<reference evidence="12" key="1">
    <citation type="journal article" date="2019" name="Int. J. Syst. Evol. Microbiol.">
        <title>The Global Catalogue of Microorganisms (GCM) 10K type strain sequencing project: providing services to taxonomists for standard genome sequencing and annotation.</title>
        <authorList>
            <consortium name="The Broad Institute Genomics Platform"/>
            <consortium name="The Broad Institute Genome Sequencing Center for Infectious Disease"/>
            <person name="Wu L."/>
            <person name="Ma J."/>
        </authorList>
    </citation>
    <scope>NUCLEOTIDE SEQUENCE [LARGE SCALE GENOMIC DNA]</scope>
    <source>
        <strain evidence="12">JCM 17939</strain>
    </source>
</reference>
<keyword evidence="9" id="KW-0472">Membrane</keyword>
<keyword evidence="6" id="KW-0961">Cell wall biogenesis/degradation</keyword>
<feature type="compositionally biased region" description="Polar residues" evidence="8">
    <location>
        <begin position="497"/>
        <end position="509"/>
    </location>
</feature>
<evidence type="ECO:0000259" key="10">
    <source>
        <dbReference type="Pfam" id="PF00768"/>
    </source>
</evidence>
<keyword evidence="4" id="KW-0133">Cell shape</keyword>
<feature type="transmembrane region" description="Helical" evidence="9">
    <location>
        <begin position="412"/>
        <end position="433"/>
    </location>
</feature>
<gene>
    <name evidence="11" type="ORF">GCM10023196_010980</name>
</gene>
<evidence type="ECO:0000256" key="5">
    <source>
        <dbReference type="ARBA" id="ARBA00022984"/>
    </source>
</evidence>